<comment type="caution">
    <text evidence="5">The sequence shown here is derived from an EMBL/GenBank/DDBJ whole genome shotgun (WGS) entry which is preliminary data.</text>
</comment>
<evidence type="ECO:0000313" key="6">
    <source>
        <dbReference type="Proteomes" id="UP000242188"/>
    </source>
</evidence>
<dbReference type="InterPro" id="IPR013087">
    <property type="entry name" value="Znf_C2H2_type"/>
</dbReference>
<dbReference type="GO" id="GO:0019901">
    <property type="term" value="F:protein kinase binding"/>
    <property type="evidence" value="ECO:0007669"/>
    <property type="project" value="TreeGrafter"/>
</dbReference>
<feature type="compositionally biased region" description="Polar residues" evidence="3">
    <location>
        <begin position="831"/>
        <end position="850"/>
    </location>
</feature>
<feature type="compositionally biased region" description="Polar residues" evidence="3">
    <location>
        <begin position="139"/>
        <end position="149"/>
    </location>
</feature>
<feature type="region of interest" description="Disordered" evidence="3">
    <location>
        <begin position="98"/>
        <end position="375"/>
    </location>
</feature>
<keyword evidence="1" id="KW-0863">Zinc-finger</keyword>
<evidence type="ECO:0000256" key="2">
    <source>
        <dbReference type="SAM" id="Coils"/>
    </source>
</evidence>
<dbReference type="PANTHER" id="PTHR23401">
    <property type="entry name" value="CYCLIN DEPENDANT KINASE-5 ACTIVATOR"/>
    <property type="match status" value="1"/>
</dbReference>
<feature type="compositionally biased region" description="Basic and acidic residues" evidence="3">
    <location>
        <begin position="21"/>
        <end position="36"/>
    </location>
</feature>
<feature type="compositionally biased region" description="Basic and acidic residues" evidence="3">
    <location>
        <begin position="1267"/>
        <end position="1288"/>
    </location>
</feature>
<dbReference type="GO" id="GO:0005737">
    <property type="term" value="C:cytoplasm"/>
    <property type="evidence" value="ECO:0007669"/>
    <property type="project" value="TreeGrafter"/>
</dbReference>
<dbReference type="InterPro" id="IPR004944">
    <property type="entry name" value="CDK5_activator"/>
</dbReference>
<keyword evidence="1" id="KW-0862">Zinc</keyword>
<feature type="compositionally biased region" description="Basic and acidic residues" evidence="3">
    <location>
        <begin position="1231"/>
        <end position="1259"/>
    </location>
</feature>
<organism evidence="5 6">
    <name type="scientific">Mizuhopecten yessoensis</name>
    <name type="common">Japanese scallop</name>
    <name type="synonym">Patinopecten yessoensis</name>
    <dbReference type="NCBI Taxonomy" id="6573"/>
    <lineage>
        <taxon>Eukaryota</taxon>
        <taxon>Metazoa</taxon>
        <taxon>Spiralia</taxon>
        <taxon>Lophotrochozoa</taxon>
        <taxon>Mollusca</taxon>
        <taxon>Bivalvia</taxon>
        <taxon>Autobranchia</taxon>
        <taxon>Pteriomorphia</taxon>
        <taxon>Pectinida</taxon>
        <taxon>Pectinoidea</taxon>
        <taxon>Pectinidae</taxon>
        <taxon>Mizuhopecten</taxon>
    </lineage>
</organism>
<feature type="coiled-coil region" evidence="2">
    <location>
        <begin position="608"/>
        <end position="635"/>
    </location>
</feature>
<keyword evidence="2" id="KW-0175">Coiled coil</keyword>
<feature type="compositionally biased region" description="Basic and acidic residues" evidence="3">
    <location>
        <begin position="1296"/>
        <end position="1332"/>
    </location>
</feature>
<feature type="compositionally biased region" description="Basic and acidic residues" evidence="3">
    <location>
        <begin position="270"/>
        <end position="310"/>
    </location>
</feature>
<proteinExistence type="predicted"/>
<feature type="compositionally biased region" description="Basic and acidic residues" evidence="3">
    <location>
        <begin position="1206"/>
        <end position="1216"/>
    </location>
</feature>
<keyword evidence="1" id="KW-0479">Metal-binding</keyword>
<feature type="compositionally biased region" description="Pro residues" evidence="3">
    <location>
        <begin position="1056"/>
        <end position="1067"/>
    </location>
</feature>
<accession>A0A210R2C1</accession>
<feature type="compositionally biased region" description="Basic and acidic residues" evidence="3">
    <location>
        <begin position="349"/>
        <end position="361"/>
    </location>
</feature>
<dbReference type="OrthoDB" id="6110130at2759"/>
<feature type="region of interest" description="Disordered" evidence="3">
    <location>
        <begin position="877"/>
        <end position="903"/>
    </location>
</feature>
<feature type="compositionally biased region" description="Basic and acidic residues" evidence="3">
    <location>
        <begin position="241"/>
        <end position="256"/>
    </location>
</feature>
<dbReference type="EMBL" id="NEDP02000731">
    <property type="protein sequence ID" value="OWF55230.1"/>
    <property type="molecule type" value="Genomic_DNA"/>
</dbReference>
<keyword evidence="6" id="KW-1185">Reference proteome</keyword>
<feature type="compositionally biased region" description="Basic and acidic residues" evidence="3">
    <location>
        <begin position="98"/>
        <end position="111"/>
    </location>
</feature>
<name>A0A210R2C1_MIZYE</name>
<feature type="region of interest" description="Disordered" evidence="3">
    <location>
        <begin position="1206"/>
        <end position="1404"/>
    </location>
</feature>
<reference evidence="5 6" key="1">
    <citation type="journal article" date="2017" name="Nat. Ecol. Evol.">
        <title>Scallop genome provides insights into evolution of bilaterian karyotype and development.</title>
        <authorList>
            <person name="Wang S."/>
            <person name="Zhang J."/>
            <person name="Jiao W."/>
            <person name="Li J."/>
            <person name="Xun X."/>
            <person name="Sun Y."/>
            <person name="Guo X."/>
            <person name="Huan P."/>
            <person name="Dong B."/>
            <person name="Zhang L."/>
            <person name="Hu X."/>
            <person name="Sun X."/>
            <person name="Wang J."/>
            <person name="Zhao C."/>
            <person name="Wang Y."/>
            <person name="Wang D."/>
            <person name="Huang X."/>
            <person name="Wang R."/>
            <person name="Lv J."/>
            <person name="Li Y."/>
            <person name="Zhang Z."/>
            <person name="Liu B."/>
            <person name="Lu W."/>
            <person name="Hui Y."/>
            <person name="Liang J."/>
            <person name="Zhou Z."/>
            <person name="Hou R."/>
            <person name="Li X."/>
            <person name="Liu Y."/>
            <person name="Li H."/>
            <person name="Ning X."/>
            <person name="Lin Y."/>
            <person name="Zhao L."/>
            <person name="Xing Q."/>
            <person name="Dou J."/>
            <person name="Li Y."/>
            <person name="Mao J."/>
            <person name="Guo H."/>
            <person name="Dou H."/>
            <person name="Li T."/>
            <person name="Mu C."/>
            <person name="Jiang W."/>
            <person name="Fu Q."/>
            <person name="Fu X."/>
            <person name="Miao Y."/>
            <person name="Liu J."/>
            <person name="Yu Q."/>
            <person name="Li R."/>
            <person name="Liao H."/>
            <person name="Li X."/>
            <person name="Kong Y."/>
            <person name="Jiang Z."/>
            <person name="Chourrout D."/>
            <person name="Li R."/>
            <person name="Bao Z."/>
        </authorList>
    </citation>
    <scope>NUCLEOTIDE SEQUENCE [LARGE SCALE GENOMIC DNA]</scope>
    <source>
        <strain evidence="5 6">PY_sf001</strain>
    </source>
</reference>
<evidence type="ECO:0000259" key="4">
    <source>
        <dbReference type="PROSITE" id="PS50157"/>
    </source>
</evidence>
<feature type="compositionally biased region" description="Polar residues" evidence="3">
    <location>
        <begin position="222"/>
        <end position="238"/>
    </location>
</feature>
<dbReference type="GO" id="GO:0016533">
    <property type="term" value="C:protein kinase 5 complex"/>
    <property type="evidence" value="ECO:0007669"/>
    <property type="project" value="InterPro"/>
</dbReference>
<sequence>MMSAEASGIESVAVNGNMEEGPDHADGKIEDPDNHRINSIKKFKEAMSQNGSSENADMPDACNRTATVDDRICDNSKEKTVKENGLNTNSVCSDEVNDKHTEVTKCGKSDDLPAVDPMENVDESKIKEDEMEVDESKSDSNVNESPMETDSNDTKCEAEECPQADNFNNQEIAKQTSEESVQNNKGDESNKENNIAQEAKEESSVEMISSTEQKASKDEQNSLKSENVAQDSKPSSNNDTKSSENDKSEDKSEKSGFDINMTNCNSEIFDESKKKEVKDSSKEEASIAKESSKEEGPKEKDISKEEDSQVKKQGNSEEEQSKKDAKSIDTLTDEDGSEFIITINEDDSGSEKEEEVVKDKAITQPRPEVPPPVRAPVKASIPNILQKSDAKISVSLQSSKSLQQQQYILPNASPNQVVSKTQSKSAQGGKVQYYPIHLQTTTGTSQYMQSVMVAGKSVLVPVSSSGIAGTSTQYLIDPKKSIMSKKPIMTASLNAKAKTFTSPPVTPVKQGSGQKQETYSVQKGIETIERDADLPLASWEMIDLVKWEIASHKPDNTFWMGLCNVNKKAELSAPSKFLFDLGSDIVKESAYKQITHVQTKKKEAGKLNDVEKENLEKMKKVVKELEDKLSHMAMKKHKCSCGFQTESENVMNFHKEHPHMQPPLNPQGSMTCAHCNFETNDGTKYSFHMESEHNKVGRVYSKPAFWQCGLCYYEHNSKNKLTNHKWKCMKHFKANQNQAPHHTDINYCLKNIYYKYQIKKPPPPPKPPAAKVAQQHNHNTRHIIKPPTSIQPRLAQGPLLANQLQQNNFTRPSIRAATQIPGVVYSNQAAALASRQQKNPPRFPQNNQPVRNPMQVVVRPPATYKGNTTVNQLLMRAKGPNQPQKPPQKPPQSIAKKTVSQPAKQTAGPTFEVCEICGGYVKDRMSLRIHFFYAHKIDIPQHVFNRDVAPLLCEVCKSRFWTTQGLSKHRLATQHSAAAPKQPSVTITGDNTCWICHQRQANLYTHLLQFHRLSTGECMMLKRCMFCGSLSTNRKDLEIHMAAAHGVLIKGANNPPSTPARPPPVKQPAPKTVVVGPKTSVTTTGGKGSGLVRNNFCVFCCKQFADNTQLTLHCLGTHATCSSCGMVVAQNSDLKTHVCRSGSVRNCPMCGVKNLKPNAYTRHISLFHLKKCVVRLKRMSQKQIKEATRKKEPLLPVAGTVVIDLRPPEDRKRSASEDDDGDIYVPGIKRMKPDEETEELSRDKMTDDAKVQVEKKYNDQADEEMKDEAGEQVKVQKESTEQAAKETTDEASEQVKVLKESNDETPEEMKDEAGEQVKVQKESNEQAAEKTTNEASEQVKVQKESNDETTEEMKDEAAEQVKVQKESTEQANEQSKDEVNAPVEEIEKVSQTKDDGNGDNVAPQ</sequence>
<feature type="compositionally biased region" description="Basic and acidic residues" evidence="3">
    <location>
        <begin position="122"/>
        <end position="138"/>
    </location>
</feature>
<gene>
    <name evidence="5" type="ORF">KP79_PYT13706</name>
</gene>
<dbReference type="GO" id="GO:0061575">
    <property type="term" value="F:cyclin-dependent protein serine/threonine kinase activator activity"/>
    <property type="evidence" value="ECO:0007669"/>
    <property type="project" value="InterPro"/>
</dbReference>
<dbReference type="GO" id="GO:0008270">
    <property type="term" value="F:zinc ion binding"/>
    <property type="evidence" value="ECO:0007669"/>
    <property type="project" value="UniProtKB-KW"/>
</dbReference>
<dbReference type="SMART" id="SM00355">
    <property type="entry name" value="ZnF_C2H2"/>
    <property type="match status" value="7"/>
</dbReference>
<feature type="region of interest" description="Disordered" evidence="3">
    <location>
        <begin position="1052"/>
        <end position="1071"/>
    </location>
</feature>
<dbReference type="PROSITE" id="PS00028">
    <property type="entry name" value="ZINC_FINGER_C2H2_1"/>
    <property type="match status" value="3"/>
</dbReference>
<feature type="compositionally biased region" description="Basic and acidic residues" evidence="3">
    <location>
        <begin position="1340"/>
        <end position="1396"/>
    </location>
</feature>
<feature type="compositionally biased region" description="Polar residues" evidence="3">
    <location>
        <begin position="165"/>
        <end position="184"/>
    </location>
</feature>
<dbReference type="PROSITE" id="PS50157">
    <property type="entry name" value="ZINC_FINGER_C2H2_2"/>
    <property type="match status" value="1"/>
</dbReference>
<feature type="domain" description="C2H2-type" evidence="4">
    <location>
        <begin position="951"/>
        <end position="980"/>
    </location>
</feature>
<dbReference type="PANTHER" id="PTHR23401:SF0">
    <property type="entry name" value="CYCLIN-DEPENDENT KINASE 5 ACTIVATOR"/>
    <property type="match status" value="1"/>
</dbReference>
<feature type="region of interest" description="Disordered" evidence="3">
    <location>
        <begin position="1"/>
        <end position="63"/>
    </location>
</feature>
<protein>
    <submittedName>
        <fullName evidence="5">MOG interacting and ectopic P-granules protein 1</fullName>
    </submittedName>
</protein>
<dbReference type="Proteomes" id="UP000242188">
    <property type="component" value="Unassembled WGS sequence"/>
</dbReference>
<feature type="region of interest" description="Disordered" evidence="3">
    <location>
        <begin position="831"/>
        <end position="853"/>
    </location>
</feature>
<evidence type="ECO:0000313" key="5">
    <source>
        <dbReference type="EMBL" id="OWF55230.1"/>
    </source>
</evidence>
<evidence type="ECO:0000256" key="3">
    <source>
        <dbReference type="SAM" id="MobiDB-lite"/>
    </source>
</evidence>
<evidence type="ECO:0000256" key="1">
    <source>
        <dbReference type="PROSITE-ProRule" id="PRU00042"/>
    </source>
</evidence>